<comment type="catalytic activity">
    <reaction evidence="2">
        <text>2,5-diamino-6-hydroxy-4-(5-phosphoribosylamino)-pyrimidine + H2O = 2,5,6-triamino-4-hydroxypyrimidine + D-ribose 5-phosphate</text>
        <dbReference type="Rhea" id="RHEA:23436"/>
        <dbReference type="ChEBI" id="CHEBI:15377"/>
        <dbReference type="ChEBI" id="CHEBI:58614"/>
        <dbReference type="ChEBI" id="CHEBI:78346"/>
        <dbReference type="ChEBI" id="CHEBI:137796"/>
    </reaction>
</comment>
<dbReference type="CDD" id="cd15457">
    <property type="entry name" value="NADAR"/>
    <property type="match status" value="1"/>
</dbReference>
<proteinExistence type="predicted"/>
<dbReference type="EMBL" id="BSPD01000067">
    <property type="protein sequence ID" value="GLS27208.1"/>
    <property type="molecule type" value="Genomic_DNA"/>
</dbReference>
<comment type="catalytic activity">
    <reaction evidence="1">
        <text>5-amino-6-(5-phospho-D-ribosylamino)uracil + H2O = 5,6-diaminouracil + D-ribose 5-phosphate</text>
        <dbReference type="Rhea" id="RHEA:55020"/>
        <dbReference type="ChEBI" id="CHEBI:15377"/>
        <dbReference type="ChEBI" id="CHEBI:46252"/>
        <dbReference type="ChEBI" id="CHEBI:58453"/>
        <dbReference type="ChEBI" id="CHEBI:78346"/>
    </reaction>
</comment>
<gene>
    <name evidence="4" type="ORF">GCM10007877_29270</name>
</gene>
<dbReference type="AlphaFoldDB" id="A0AA37T991"/>
<dbReference type="NCBIfam" id="TIGR02464">
    <property type="entry name" value="ribofla_fusion"/>
    <property type="match status" value="1"/>
</dbReference>
<protein>
    <recommendedName>
        <fullName evidence="3">NADAR domain-containing protein</fullName>
    </recommendedName>
</protein>
<dbReference type="Gene3D" id="1.10.357.40">
    <property type="entry name" value="YbiA-like"/>
    <property type="match status" value="1"/>
</dbReference>
<keyword evidence="5" id="KW-1185">Reference proteome</keyword>
<dbReference type="Proteomes" id="UP001156870">
    <property type="component" value="Unassembled WGS sequence"/>
</dbReference>
<evidence type="ECO:0000259" key="3">
    <source>
        <dbReference type="Pfam" id="PF08719"/>
    </source>
</evidence>
<accession>A0AA37T991</accession>
<dbReference type="InterPro" id="IPR037238">
    <property type="entry name" value="YbiA-like_sf"/>
</dbReference>
<dbReference type="InterPro" id="IPR012816">
    <property type="entry name" value="NADAR"/>
</dbReference>
<evidence type="ECO:0000313" key="4">
    <source>
        <dbReference type="EMBL" id="GLS27208.1"/>
    </source>
</evidence>
<feature type="domain" description="NADAR" evidence="3">
    <location>
        <begin position="12"/>
        <end position="148"/>
    </location>
</feature>
<dbReference type="SUPFAM" id="SSF143990">
    <property type="entry name" value="YbiA-like"/>
    <property type="match status" value="1"/>
</dbReference>
<evidence type="ECO:0000256" key="2">
    <source>
        <dbReference type="ARBA" id="ARBA00000751"/>
    </source>
</evidence>
<reference evidence="4 5" key="1">
    <citation type="journal article" date="2014" name="Int. J. Syst. Evol. Microbiol.">
        <title>Complete genome sequence of Corynebacterium casei LMG S-19264T (=DSM 44701T), isolated from a smear-ripened cheese.</title>
        <authorList>
            <consortium name="US DOE Joint Genome Institute (JGI-PGF)"/>
            <person name="Walter F."/>
            <person name="Albersmeier A."/>
            <person name="Kalinowski J."/>
            <person name="Ruckert C."/>
        </authorList>
    </citation>
    <scope>NUCLEOTIDE SEQUENCE [LARGE SCALE GENOMIC DNA]</scope>
    <source>
        <strain evidence="4 5">NBRC 110095</strain>
    </source>
</reference>
<dbReference type="Pfam" id="PF08719">
    <property type="entry name" value="NADAR"/>
    <property type="match status" value="1"/>
</dbReference>
<comment type="caution">
    <text evidence="4">The sequence shown here is derived from an EMBL/GenBank/DDBJ whole genome shotgun (WGS) entry which is preliminary data.</text>
</comment>
<sequence>MFQHDDTLVEAVHFSRLDPDNVFSTVSSHEFELEGQSWPTVEHYYQAKKFQRSSDMESILASPDGLQAYRWWKRGRLPTWKQNRRIMMTRALYTKTMAHKAVREALLATGDEKIVETSLYSPYWGIGRDQRGENMLGQIWMDIRAKIRADMRVSELKMVKE</sequence>
<name>A0AA37T991_9GAMM</name>
<evidence type="ECO:0000313" key="5">
    <source>
        <dbReference type="Proteomes" id="UP001156870"/>
    </source>
</evidence>
<organism evidence="4 5">
    <name type="scientific">Marinibactrum halimedae</name>
    <dbReference type="NCBI Taxonomy" id="1444977"/>
    <lineage>
        <taxon>Bacteria</taxon>
        <taxon>Pseudomonadati</taxon>
        <taxon>Pseudomonadota</taxon>
        <taxon>Gammaproteobacteria</taxon>
        <taxon>Cellvibrionales</taxon>
        <taxon>Cellvibrionaceae</taxon>
        <taxon>Marinibactrum</taxon>
    </lineage>
</organism>
<dbReference type="RefSeq" id="WP_284285401.1">
    <property type="nucleotide sequence ID" value="NZ_BSPD01000067.1"/>
</dbReference>
<evidence type="ECO:0000256" key="1">
    <source>
        <dbReference type="ARBA" id="ARBA00000022"/>
    </source>
</evidence>